<sequence length="234" mass="25823">MCGSLTHRIVILFTGINSLYISSWVSIQSQSTSPVIITHPLGHIPAKVDVQVKVQESGKEYIFPASGSSQRDDDSYNVYGGVVYIYNEFHVKIFVPLRDENTNQGVVIYTGGSLFTGPYQATHTQALVRIKVWGLCDLPPANFTMSGTTTTSYQSVTHGLSRYPDLVVVQLKMSNGYVSEAGGVTYNSVSETHQSICGTLFAYDDQEIRIWSASGYSASPSHVLVIYFNPWMEK</sequence>
<dbReference type="EMBL" id="JH818770">
    <property type="protein sequence ID" value="EKC30003.1"/>
    <property type="molecule type" value="Genomic_DNA"/>
</dbReference>
<dbReference type="InParanoid" id="K1Q7W6"/>
<dbReference type="AlphaFoldDB" id="K1Q7W6"/>
<proteinExistence type="predicted"/>
<organism evidence="1">
    <name type="scientific">Magallana gigas</name>
    <name type="common">Pacific oyster</name>
    <name type="synonym">Crassostrea gigas</name>
    <dbReference type="NCBI Taxonomy" id="29159"/>
    <lineage>
        <taxon>Eukaryota</taxon>
        <taxon>Metazoa</taxon>
        <taxon>Spiralia</taxon>
        <taxon>Lophotrochozoa</taxon>
        <taxon>Mollusca</taxon>
        <taxon>Bivalvia</taxon>
        <taxon>Autobranchia</taxon>
        <taxon>Pteriomorphia</taxon>
        <taxon>Ostreida</taxon>
        <taxon>Ostreoidea</taxon>
        <taxon>Ostreidae</taxon>
        <taxon>Magallana</taxon>
    </lineage>
</organism>
<name>K1Q7W6_MAGGI</name>
<reference evidence="1" key="1">
    <citation type="journal article" date="2012" name="Nature">
        <title>The oyster genome reveals stress adaptation and complexity of shell formation.</title>
        <authorList>
            <person name="Zhang G."/>
            <person name="Fang X."/>
            <person name="Guo X."/>
            <person name="Li L."/>
            <person name="Luo R."/>
            <person name="Xu F."/>
            <person name="Yang P."/>
            <person name="Zhang L."/>
            <person name="Wang X."/>
            <person name="Qi H."/>
            <person name="Xiong Z."/>
            <person name="Que H."/>
            <person name="Xie Y."/>
            <person name="Holland P.W."/>
            <person name="Paps J."/>
            <person name="Zhu Y."/>
            <person name="Wu F."/>
            <person name="Chen Y."/>
            <person name="Wang J."/>
            <person name="Peng C."/>
            <person name="Meng J."/>
            <person name="Yang L."/>
            <person name="Liu J."/>
            <person name="Wen B."/>
            <person name="Zhang N."/>
            <person name="Huang Z."/>
            <person name="Zhu Q."/>
            <person name="Feng Y."/>
            <person name="Mount A."/>
            <person name="Hedgecock D."/>
            <person name="Xu Z."/>
            <person name="Liu Y."/>
            <person name="Domazet-Loso T."/>
            <person name="Du Y."/>
            <person name="Sun X."/>
            <person name="Zhang S."/>
            <person name="Liu B."/>
            <person name="Cheng P."/>
            <person name="Jiang X."/>
            <person name="Li J."/>
            <person name="Fan D."/>
            <person name="Wang W."/>
            <person name="Fu W."/>
            <person name="Wang T."/>
            <person name="Wang B."/>
            <person name="Zhang J."/>
            <person name="Peng Z."/>
            <person name="Li Y."/>
            <person name="Li N."/>
            <person name="Wang J."/>
            <person name="Chen M."/>
            <person name="He Y."/>
            <person name="Tan F."/>
            <person name="Song X."/>
            <person name="Zheng Q."/>
            <person name="Huang R."/>
            <person name="Yang H."/>
            <person name="Du X."/>
            <person name="Chen L."/>
            <person name="Yang M."/>
            <person name="Gaffney P.M."/>
            <person name="Wang S."/>
            <person name="Luo L."/>
            <person name="She Z."/>
            <person name="Ming Y."/>
            <person name="Huang W."/>
            <person name="Zhang S."/>
            <person name="Huang B."/>
            <person name="Zhang Y."/>
            <person name="Qu T."/>
            <person name="Ni P."/>
            <person name="Miao G."/>
            <person name="Wang J."/>
            <person name="Wang Q."/>
            <person name="Steinberg C.E."/>
            <person name="Wang H."/>
            <person name="Li N."/>
            <person name="Qian L."/>
            <person name="Zhang G."/>
            <person name="Li Y."/>
            <person name="Yang H."/>
            <person name="Liu X."/>
            <person name="Wang J."/>
            <person name="Yin Y."/>
            <person name="Wang J."/>
        </authorList>
    </citation>
    <scope>NUCLEOTIDE SEQUENCE [LARGE SCALE GENOMIC DNA]</scope>
    <source>
        <strain evidence="1">05x7-T-G4-1.051#20</strain>
    </source>
</reference>
<protein>
    <submittedName>
        <fullName evidence="1">Uncharacterized protein</fullName>
    </submittedName>
</protein>
<evidence type="ECO:0000313" key="1">
    <source>
        <dbReference type="EMBL" id="EKC30003.1"/>
    </source>
</evidence>
<gene>
    <name evidence="1" type="ORF">CGI_10013500</name>
</gene>
<accession>K1Q7W6</accession>
<dbReference type="HOGENOM" id="CLU_1186033_0_0_1"/>